<sequence>MKNQHIQQSLVLFLFLWIGISSRGQETINASNPSSFILGGGQESSTAVVDLQPIAITDLEPDPATGFSGSTIGMEAGNPFTGTGSPSTGEFWLNFTYRSHNYQNARIFASINQPIPGDMIISIQVVNTAKVNGVFNANPNSNPINLSTSEQVIVYDFTSGYTGDGEGTGYLIQYNITNPSSLSLPPGFEIVFEIK</sequence>
<gene>
    <name evidence="1" type="ORF">RM529_07385</name>
</gene>
<dbReference type="Proteomes" id="UP001248819">
    <property type="component" value="Unassembled WGS sequence"/>
</dbReference>
<dbReference type="EMBL" id="JAVRHP010000029">
    <property type="protein sequence ID" value="MDT0649962.1"/>
    <property type="molecule type" value="Genomic_DNA"/>
</dbReference>
<evidence type="ECO:0000313" key="2">
    <source>
        <dbReference type="Proteomes" id="UP001248819"/>
    </source>
</evidence>
<keyword evidence="2" id="KW-1185">Reference proteome</keyword>
<protein>
    <submittedName>
        <fullName evidence="1">Uncharacterized protein</fullName>
    </submittedName>
</protein>
<comment type="caution">
    <text evidence="1">The sequence shown here is derived from an EMBL/GenBank/DDBJ whole genome shotgun (WGS) entry which is preliminary data.</text>
</comment>
<proteinExistence type="predicted"/>
<evidence type="ECO:0000313" key="1">
    <source>
        <dbReference type="EMBL" id="MDT0649962.1"/>
    </source>
</evidence>
<reference evidence="1 2" key="1">
    <citation type="submission" date="2023-09" db="EMBL/GenBank/DDBJ databases">
        <authorList>
            <person name="Rey-Velasco X."/>
        </authorList>
    </citation>
    <scope>NUCLEOTIDE SEQUENCE [LARGE SCALE GENOMIC DNA]</scope>
    <source>
        <strain evidence="1 2">F297</strain>
    </source>
</reference>
<dbReference type="RefSeq" id="WP_311484138.1">
    <property type="nucleotide sequence ID" value="NZ_JAVRHP010000029.1"/>
</dbReference>
<accession>A0ABU3CUR2</accession>
<organism evidence="1 2">
    <name type="scientific">Autumnicola edwardsiae</name>
    <dbReference type="NCBI Taxonomy" id="3075594"/>
    <lineage>
        <taxon>Bacteria</taxon>
        <taxon>Pseudomonadati</taxon>
        <taxon>Bacteroidota</taxon>
        <taxon>Flavobacteriia</taxon>
        <taxon>Flavobacteriales</taxon>
        <taxon>Flavobacteriaceae</taxon>
        <taxon>Autumnicola</taxon>
    </lineage>
</organism>
<name>A0ABU3CUR2_9FLAO</name>